<evidence type="ECO:0000256" key="1">
    <source>
        <dbReference type="ARBA" id="ARBA00004651"/>
    </source>
</evidence>
<evidence type="ECO:0000256" key="8">
    <source>
        <dbReference type="ARBA" id="ARBA00023098"/>
    </source>
</evidence>
<dbReference type="Gene3D" id="3.30.870.10">
    <property type="entry name" value="Endonuclease Chain A"/>
    <property type="match status" value="2"/>
</dbReference>
<keyword evidence="8" id="KW-0443">Lipid metabolism</keyword>
<keyword evidence="5 13" id="KW-0812">Transmembrane</keyword>
<feature type="domain" description="PLD phosphodiesterase" evidence="14">
    <location>
        <begin position="205"/>
        <end position="232"/>
    </location>
</feature>
<dbReference type="SUPFAM" id="SSF56024">
    <property type="entry name" value="Phospholipase D/nuclease"/>
    <property type="match status" value="2"/>
</dbReference>
<dbReference type="CDD" id="cd09152">
    <property type="entry name" value="PLDc_EcCLS_like_1"/>
    <property type="match status" value="1"/>
</dbReference>
<dbReference type="Pfam" id="PF13091">
    <property type="entry name" value="PLDc_2"/>
    <property type="match status" value="2"/>
</dbReference>
<dbReference type="SMART" id="SM00155">
    <property type="entry name" value="PLDc"/>
    <property type="match status" value="2"/>
</dbReference>
<dbReference type="PANTHER" id="PTHR21248">
    <property type="entry name" value="CARDIOLIPIN SYNTHASE"/>
    <property type="match status" value="1"/>
</dbReference>
<dbReference type="InterPro" id="IPR025202">
    <property type="entry name" value="PLD-like_dom"/>
</dbReference>
<gene>
    <name evidence="15" type="primary">cls</name>
    <name evidence="15" type="ORF">JHL22_12570</name>
</gene>
<keyword evidence="3" id="KW-0444">Lipid biosynthesis</keyword>
<evidence type="ECO:0000256" key="2">
    <source>
        <dbReference type="ARBA" id="ARBA00022475"/>
    </source>
</evidence>
<dbReference type="InterPro" id="IPR027379">
    <property type="entry name" value="CLS_N"/>
</dbReference>
<dbReference type="EMBL" id="JAENGP010000014">
    <property type="protein sequence ID" value="MBK1782050.1"/>
    <property type="molecule type" value="Genomic_DNA"/>
</dbReference>
<evidence type="ECO:0000256" key="9">
    <source>
        <dbReference type="ARBA" id="ARBA00023136"/>
    </source>
</evidence>
<evidence type="ECO:0000256" key="3">
    <source>
        <dbReference type="ARBA" id="ARBA00022516"/>
    </source>
</evidence>
<keyword evidence="2" id="KW-1003">Cell membrane</keyword>
<keyword evidence="16" id="KW-1185">Reference proteome</keyword>
<comment type="caution">
    <text evidence="15">The sequence shown here is derived from an EMBL/GenBank/DDBJ whole genome shotgun (WGS) entry which is preliminary data.</text>
</comment>
<dbReference type="NCBIfam" id="TIGR04265">
    <property type="entry name" value="bac_cardiolipin"/>
    <property type="match status" value="1"/>
</dbReference>
<dbReference type="RefSeq" id="WP_200238068.1">
    <property type="nucleotide sequence ID" value="NZ_JAENGP010000014.1"/>
</dbReference>
<keyword evidence="11" id="KW-1208">Phospholipid metabolism</keyword>
<dbReference type="Pfam" id="PF13396">
    <property type="entry name" value="PLDc_N"/>
    <property type="match status" value="1"/>
</dbReference>
<dbReference type="InterPro" id="IPR022924">
    <property type="entry name" value="Cardiolipin_synthase"/>
</dbReference>
<evidence type="ECO:0000256" key="4">
    <source>
        <dbReference type="ARBA" id="ARBA00022679"/>
    </source>
</evidence>
<evidence type="ECO:0000256" key="13">
    <source>
        <dbReference type="SAM" id="Phobius"/>
    </source>
</evidence>
<dbReference type="CDD" id="cd09158">
    <property type="entry name" value="PLDc_EcCLS_like_2"/>
    <property type="match status" value="1"/>
</dbReference>
<evidence type="ECO:0000256" key="6">
    <source>
        <dbReference type="ARBA" id="ARBA00022737"/>
    </source>
</evidence>
<accession>A0ABS1EGB9</accession>
<protein>
    <recommendedName>
        <fullName evidence="12">Cardiolipin synthase</fullName>
        <ecNumber evidence="12">2.7.8.-</ecNumber>
    </recommendedName>
</protein>
<evidence type="ECO:0000256" key="11">
    <source>
        <dbReference type="ARBA" id="ARBA00023264"/>
    </source>
</evidence>
<proteinExistence type="predicted"/>
<comment type="subcellular location">
    <subcellularLocation>
        <location evidence="1">Cell membrane</location>
        <topology evidence="1">Multi-pass membrane protein</topology>
    </subcellularLocation>
</comment>
<organism evidence="15 16">
    <name type="scientific">Advenella mandrilli</name>
    <dbReference type="NCBI Taxonomy" id="2800330"/>
    <lineage>
        <taxon>Bacteria</taxon>
        <taxon>Pseudomonadati</taxon>
        <taxon>Pseudomonadota</taxon>
        <taxon>Betaproteobacteria</taxon>
        <taxon>Burkholderiales</taxon>
        <taxon>Alcaligenaceae</taxon>
    </lineage>
</organism>
<evidence type="ECO:0000256" key="10">
    <source>
        <dbReference type="ARBA" id="ARBA00023209"/>
    </source>
</evidence>
<feature type="domain" description="PLD phosphodiesterase" evidence="14">
    <location>
        <begin position="381"/>
        <end position="408"/>
    </location>
</feature>
<evidence type="ECO:0000256" key="5">
    <source>
        <dbReference type="ARBA" id="ARBA00022692"/>
    </source>
</evidence>
<dbReference type="Proteomes" id="UP000635316">
    <property type="component" value="Unassembled WGS sequence"/>
</dbReference>
<keyword evidence="6" id="KW-0677">Repeat</keyword>
<keyword evidence="9 13" id="KW-0472">Membrane</keyword>
<sequence length="468" mass="52062">MWLIIHFLIITGLSVRVLLRLHRDPASRVAWILFIMALPYIGALTYLMLGEVRPNKGLVRKKPSDNTLPSFFKQTPSDNIPVISSAGFSMGKSISGFNPVGGNSGYLLENSNATINAIVSDIDAAREHVHLLFYIWLADTNGLKVVDALIRAAQRGVTCRAIVDDLGSRNFIRSEHWMAMSNAGVQLARAQPIGNIMIRILKGRVDIRNHRKIVVIDNRITYCGSQNCADPEFAVKAKYAPWVDAVIRLEGPIVRQNQHLFLTDWLTCTNEDCRELAQYPMTPAEPGFLAQVIGTGPENHYSATPALFATLMFSARKQLIITTPYYVPDDFMQAALCSSARRGVATSLVLPARNDSWFVGAASRSHYQELLEAGVHIHEYTGGLLHAKTLTVDGEITLIGSANMDRRSFELNFENNILLQDKDLTQAICRRQEEYIAQSNPVSQADVDAWSLPYQLRNNVMAILSPVL</sequence>
<keyword evidence="4" id="KW-0808">Transferase</keyword>
<dbReference type="InterPro" id="IPR001736">
    <property type="entry name" value="PLipase_D/transphosphatidylase"/>
</dbReference>
<evidence type="ECO:0000259" key="14">
    <source>
        <dbReference type="PROSITE" id="PS50035"/>
    </source>
</evidence>
<dbReference type="PANTHER" id="PTHR21248:SF22">
    <property type="entry name" value="PHOSPHOLIPASE D"/>
    <property type="match status" value="1"/>
</dbReference>
<name>A0ABS1EGB9_9BURK</name>
<keyword evidence="10" id="KW-0594">Phospholipid biosynthesis</keyword>
<reference evidence="15 16" key="1">
    <citation type="submission" date="2020-12" db="EMBL/GenBank/DDBJ databases">
        <authorList>
            <person name="Lu T."/>
            <person name="Wang Q."/>
            <person name="Han X."/>
        </authorList>
    </citation>
    <scope>NUCLEOTIDE SEQUENCE [LARGE SCALE GENOMIC DNA]</scope>
    <source>
        <strain evidence="15 16">WQ 585</strain>
    </source>
</reference>
<evidence type="ECO:0000256" key="7">
    <source>
        <dbReference type="ARBA" id="ARBA00022989"/>
    </source>
</evidence>
<feature type="transmembrane region" description="Helical" evidence="13">
    <location>
        <begin position="29"/>
        <end position="49"/>
    </location>
</feature>
<dbReference type="EC" id="2.7.8.-" evidence="12"/>
<evidence type="ECO:0000313" key="16">
    <source>
        <dbReference type="Proteomes" id="UP000635316"/>
    </source>
</evidence>
<evidence type="ECO:0000256" key="12">
    <source>
        <dbReference type="NCBIfam" id="TIGR04265"/>
    </source>
</evidence>
<dbReference type="PROSITE" id="PS50035">
    <property type="entry name" value="PLD"/>
    <property type="match status" value="2"/>
</dbReference>
<evidence type="ECO:0000313" key="15">
    <source>
        <dbReference type="EMBL" id="MBK1782050.1"/>
    </source>
</evidence>
<keyword evidence="7 13" id="KW-1133">Transmembrane helix</keyword>